<evidence type="ECO:0000256" key="2">
    <source>
        <dbReference type="ARBA" id="ARBA00023239"/>
    </source>
</evidence>
<evidence type="ECO:0000313" key="5">
    <source>
        <dbReference type="EMBL" id="KKY22030.1"/>
    </source>
</evidence>
<proteinExistence type="predicted"/>
<comment type="caution">
    <text evidence="5">The sequence shown here is derived from an EMBL/GenBank/DDBJ whole genome shotgun (WGS) entry which is preliminary data.</text>
</comment>
<protein>
    <recommendedName>
        <fullName evidence="7">DUF521 domain protein</fullName>
    </recommendedName>
</protein>
<evidence type="ECO:0008006" key="7">
    <source>
        <dbReference type="Google" id="ProtNLM"/>
    </source>
</evidence>
<sequence length="606" mass="63920">MGDIETDATPLQDGLTVHGTAYVSGRASGEVVASDVEISFWGGVNPLTGEVIDRHHPLSGRSLKGAVLVIPGGRGSCSGSGVMLELLLNDKGPSAVLFERREDILTLGVVVADELFGKSIPVVTLGSDGFRKVLRASHLCVDGNRVSTTDHSSALADDVADQAPIASTISLSPIDHAFLSGGRGPAARSAMRIILRMAALQGATELLDVTQAHIDGCVYTGPASLAFASQLRDAGGQVVVPTTLNSISVDARRWRQQGVDPVALGEPAERLAAAYTDMGARPTFTCAPYLLPDSADGNERPPRRGEQVAWAESNAVVYANSVLGARTMKYPDFLDLAIALTGRAPRAGPHVEENRLAALCIRVPETLFRNGNDVDDSLYPTLGYCVGSVAANRIPVVVGLADLKPSTDDLKAFGAAFATSSSAPMFHMVGVTPEAATLDEAVGEGREVPAVELDMKDLASAWDTLNSAEKGSRQPVDLVSLGNPHFSFAEVKKLAQLCRDRTKDERVAVVVTCGRSTYGLASQAGLVAELERFGVQFVTDTCWCMIQEPIVPRPAKTILTNSAKYAHYGPGLTGRRFCFGSLASCVSAACEGVHGGEYPRWLGPIA</sequence>
<dbReference type="InterPro" id="IPR007506">
    <property type="entry name" value="PMDh-L-like_dom"/>
</dbReference>
<reference evidence="5 6" key="2">
    <citation type="submission" date="2015-05" db="EMBL/GenBank/DDBJ databases">
        <title>Distinctive expansion of gene families associated with plant cell wall degradation and secondary metabolism in the genomes of grapevine trunk pathogens.</title>
        <authorList>
            <person name="Lawrence D.P."/>
            <person name="Travadon R."/>
            <person name="Rolshausen P.E."/>
            <person name="Baumgartner K."/>
        </authorList>
    </citation>
    <scope>NUCLEOTIDE SEQUENCE [LARGE SCALE GENOMIC DNA]</scope>
    <source>
        <strain evidence="5">DS831</strain>
    </source>
</reference>
<keyword evidence="1" id="KW-0408">Iron</keyword>
<dbReference type="SUPFAM" id="SSF52016">
    <property type="entry name" value="LeuD/IlvD-like"/>
    <property type="match status" value="1"/>
</dbReference>
<dbReference type="PANTHER" id="PTHR36577">
    <property type="entry name" value="DUF521 DOMAIN PROTEIN (AFU_ORTHOLOGUE AFUA_6G00490)"/>
    <property type="match status" value="1"/>
</dbReference>
<gene>
    <name evidence="5" type="ORF">UCDDS831_g03866</name>
</gene>
<dbReference type="Pfam" id="PF01989">
    <property type="entry name" value="AcnX_swivel_put"/>
    <property type="match status" value="1"/>
</dbReference>
<organism evidence="5 6">
    <name type="scientific">Diplodia seriata</name>
    <dbReference type="NCBI Taxonomy" id="420778"/>
    <lineage>
        <taxon>Eukaryota</taxon>
        <taxon>Fungi</taxon>
        <taxon>Dikarya</taxon>
        <taxon>Ascomycota</taxon>
        <taxon>Pezizomycotina</taxon>
        <taxon>Dothideomycetes</taxon>
        <taxon>Dothideomycetes incertae sedis</taxon>
        <taxon>Botryosphaeriales</taxon>
        <taxon>Botryosphaeriaceae</taxon>
        <taxon>Diplodia</taxon>
    </lineage>
</organism>
<dbReference type="AlphaFoldDB" id="A0A0G2GZK9"/>
<name>A0A0G2GZK9_9PEZI</name>
<evidence type="ECO:0000256" key="1">
    <source>
        <dbReference type="ARBA" id="ARBA00023004"/>
    </source>
</evidence>
<dbReference type="InterPro" id="IPR012047">
    <property type="entry name" value="AcnX"/>
</dbReference>
<dbReference type="EMBL" id="LAQI01000079">
    <property type="protein sequence ID" value="KKY22030.1"/>
    <property type="molecule type" value="Genomic_DNA"/>
</dbReference>
<dbReference type="Pfam" id="PF04412">
    <property type="entry name" value="AcnX"/>
    <property type="match status" value="1"/>
</dbReference>
<dbReference type="CDD" id="cd01356">
    <property type="entry name" value="AcnX_swivel"/>
    <property type="match status" value="1"/>
</dbReference>
<feature type="domain" description="Phosphomevalonate dehydratase large subunit-like" evidence="4">
    <location>
        <begin position="170"/>
        <end position="586"/>
    </location>
</feature>
<dbReference type="Proteomes" id="UP000034182">
    <property type="component" value="Unassembled WGS sequence"/>
</dbReference>
<dbReference type="CDD" id="cd01355">
    <property type="entry name" value="AcnX"/>
    <property type="match status" value="1"/>
</dbReference>
<evidence type="ECO:0000259" key="4">
    <source>
        <dbReference type="Pfam" id="PF04412"/>
    </source>
</evidence>
<feature type="domain" description="Phosphomevalonate dehydratase small subunit-like" evidence="3">
    <location>
        <begin position="38"/>
        <end position="123"/>
    </location>
</feature>
<dbReference type="GO" id="GO:0016829">
    <property type="term" value="F:lyase activity"/>
    <property type="evidence" value="ECO:0007669"/>
    <property type="project" value="UniProtKB-KW"/>
</dbReference>
<evidence type="ECO:0000313" key="6">
    <source>
        <dbReference type="Proteomes" id="UP000034182"/>
    </source>
</evidence>
<evidence type="ECO:0000259" key="3">
    <source>
        <dbReference type="Pfam" id="PF01989"/>
    </source>
</evidence>
<dbReference type="PANTHER" id="PTHR36577:SF3">
    <property type="entry name" value="DUF521 DOMAIN PROTEIN (AFU_ORTHOLOGUE AFUA_6G00490)"/>
    <property type="match status" value="1"/>
</dbReference>
<reference evidence="5 6" key="1">
    <citation type="submission" date="2015-03" db="EMBL/GenBank/DDBJ databases">
        <authorList>
            <person name="Morales-Cruz A."/>
            <person name="Amrine K.C."/>
            <person name="Cantu D."/>
        </authorList>
    </citation>
    <scope>NUCLEOTIDE SEQUENCE [LARGE SCALE GENOMIC DNA]</scope>
    <source>
        <strain evidence="5">DS831</strain>
    </source>
</reference>
<dbReference type="InterPro" id="IPR002840">
    <property type="entry name" value="PMDh-S-like_dom"/>
</dbReference>
<keyword evidence="2" id="KW-0456">Lyase</keyword>
<dbReference type="Gene3D" id="3.50.30.10">
    <property type="entry name" value="Phosphohistidine domain"/>
    <property type="match status" value="1"/>
</dbReference>
<dbReference type="PIRSF" id="PIRSF036630">
    <property type="entry name" value="UCP036630"/>
    <property type="match status" value="1"/>
</dbReference>
<accession>A0A0G2GZK9</accession>